<dbReference type="AlphaFoldDB" id="A0A6G1GDN7"/>
<dbReference type="RefSeq" id="XP_033537661.1">
    <property type="nucleotide sequence ID" value="XM_033675947.1"/>
</dbReference>
<gene>
    <name evidence="2 4" type="ORF">P152DRAFT_388813</name>
</gene>
<dbReference type="Proteomes" id="UP000504638">
    <property type="component" value="Unplaced"/>
</dbReference>
<dbReference type="PANTHER" id="PTHR40641:SF2">
    <property type="entry name" value="INVOLUCRIN REPEAT PROTEIN"/>
    <property type="match status" value="1"/>
</dbReference>
<reference evidence="2 4" key="1">
    <citation type="submission" date="2020-01" db="EMBL/GenBank/DDBJ databases">
        <authorList>
            <consortium name="DOE Joint Genome Institute"/>
            <person name="Haridas S."/>
            <person name="Albert R."/>
            <person name="Binder M."/>
            <person name="Bloem J."/>
            <person name="Labutti K."/>
            <person name="Salamov A."/>
            <person name="Andreopoulos B."/>
            <person name="Baker S.E."/>
            <person name="Barry K."/>
            <person name="Bills G."/>
            <person name="Bluhm B.H."/>
            <person name="Cannon C."/>
            <person name="Castanera R."/>
            <person name="Culley D.E."/>
            <person name="Daum C."/>
            <person name="Ezra D."/>
            <person name="Gonzalez J.B."/>
            <person name="Henrissat B."/>
            <person name="Kuo A."/>
            <person name="Liang C."/>
            <person name="Lipzen A."/>
            <person name="Lutzoni F."/>
            <person name="Magnuson J."/>
            <person name="Mondo S."/>
            <person name="Nolan M."/>
            <person name="Ohm R."/>
            <person name="Pangilinan J."/>
            <person name="Park H.-J."/>
            <person name="Ramirez L."/>
            <person name="Alfaro M."/>
            <person name="Sun H."/>
            <person name="Tritt A."/>
            <person name="Yoshinaga Y."/>
            <person name="Zwiers L.-H."/>
            <person name="Turgeon B.G."/>
            <person name="Goodwin S.B."/>
            <person name="Spatafora J.W."/>
            <person name="Crous P.W."/>
            <person name="Grigoriev I.V."/>
        </authorList>
    </citation>
    <scope>NUCLEOTIDE SEQUENCE</scope>
    <source>
        <strain evidence="2 4">CBS 781.70</strain>
    </source>
</reference>
<keyword evidence="1" id="KW-0175">Coiled coil</keyword>
<reference evidence="4" key="2">
    <citation type="submission" date="2020-04" db="EMBL/GenBank/DDBJ databases">
        <authorList>
            <consortium name="NCBI Genome Project"/>
        </authorList>
    </citation>
    <scope>NUCLEOTIDE SEQUENCE</scope>
    <source>
        <strain evidence="4">CBS 781.70</strain>
    </source>
</reference>
<dbReference type="GeneID" id="54416517"/>
<evidence type="ECO:0000256" key="1">
    <source>
        <dbReference type="SAM" id="Coils"/>
    </source>
</evidence>
<feature type="coiled-coil region" evidence="1">
    <location>
        <begin position="18"/>
        <end position="108"/>
    </location>
</feature>
<name>A0A6G1GDN7_9PEZI</name>
<reference evidence="4" key="3">
    <citation type="submission" date="2025-04" db="UniProtKB">
        <authorList>
            <consortium name="RefSeq"/>
        </authorList>
    </citation>
    <scope>IDENTIFICATION</scope>
    <source>
        <strain evidence="4">CBS 781.70</strain>
    </source>
</reference>
<evidence type="ECO:0000313" key="4">
    <source>
        <dbReference type="RefSeq" id="XP_033537661.1"/>
    </source>
</evidence>
<dbReference type="PANTHER" id="PTHR40641">
    <property type="entry name" value="INVOLUCRIN REPEAT PROTEIN (AFU_ORTHOLOGUE AFUA_2G08060)"/>
    <property type="match status" value="1"/>
</dbReference>
<dbReference type="EMBL" id="ML975150">
    <property type="protein sequence ID" value="KAF1816030.1"/>
    <property type="molecule type" value="Genomic_DNA"/>
</dbReference>
<dbReference type="InterPro" id="IPR053268">
    <property type="entry name" value="Woronin_anchor"/>
</dbReference>
<evidence type="ECO:0000313" key="3">
    <source>
        <dbReference type="Proteomes" id="UP000504638"/>
    </source>
</evidence>
<keyword evidence="3" id="KW-1185">Reference proteome</keyword>
<sequence length="502" mass="56701">MSPTGRAPTLRKRQSLLITDLQSQLDRVAAENRNLQDAQLRAEHGIEEARAEAEAGAAAIARVKEAVTEREIQLRSKEEELVDLRSMVDEFKEEVERLTGDNEDLAIANRNLAEDVNGRYATLQEETRQKDMEIRKIRSEHAELTAGMALVVRQQIDSALEQKDQQLAEVQAELDQAREQVRQLQHQLLNSTQTEDFLKVRDDDYFDMACQQLCDHVRSWVMRFSKNSDTRQCRLTSDLRDERLETRVDNAVLDGSDVDILLADRVKRRDVFMSVVMSMIWEFVFMRYLFGLDQSQRKKLKSLEQLLTEVGPRSAVAQWRAITLTLLARRPAFISQRDQDTSAVAGEVFSTLSKLLPPPSEKSMQLQDSLQVVLRLAVALAIEMRTQRAEYIMLPPLQPEYDTHGDLKEKIRFNAALMNERSGENASNDDLEARGAVVKIVLFPLVVKKGDDSGEGEDEIVICPAQVLVARPPTGKKVVRMLSTVMDIDAPSVSAMGEGSIA</sequence>
<feature type="coiled-coil region" evidence="1">
    <location>
        <begin position="153"/>
        <end position="194"/>
    </location>
</feature>
<organism evidence="2">
    <name type="scientific">Eremomyces bilateralis CBS 781.70</name>
    <dbReference type="NCBI Taxonomy" id="1392243"/>
    <lineage>
        <taxon>Eukaryota</taxon>
        <taxon>Fungi</taxon>
        <taxon>Dikarya</taxon>
        <taxon>Ascomycota</taxon>
        <taxon>Pezizomycotina</taxon>
        <taxon>Dothideomycetes</taxon>
        <taxon>Dothideomycetes incertae sedis</taxon>
        <taxon>Eremomycetales</taxon>
        <taxon>Eremomycetaceae</taxon>
        <taxon>Eremomyces</taxon>
    </lineage>
</organism>
<dbReference type="OrthoDB" id="5365701at2759"/>
<protein>
    <submittedName>
        <fullName evidence="2 4">Uncharacterized protein</fullName>
    </submittedName>
</protein>
<evidence type="ECO:0000313" key="2">
    <source>
        <dbReference type="EMBL" id="KAF1816030.1"/>
    </source>
</evidence>
<proteinExistence type="predicted"/>
<accession>A0A6G1GDN7</accession>